<reference evidence="4 5" key="1">
    <citation type="submission" date="2019-02" db="EMBL/GenBank/DDBJ databases">
        <title>Deep-cultivation of Planctomycetes and their phenomic and genomic characterization uncovers novel biology.</title>
        <authorList>
            <person name="Wiegand S."/>
            <person name="Jogler M."/>
            <person name="Boedeker C."/>
            <person name="Pinto D."/>
            <person name="Vollmers J."/>
            <person name="Rivas-Marin E."/>
            <person name="Kohn T."/>
            <person name="Peeters S.H."/>
            <person name="Heuer A."/>
            <person name="Rast P."/>
            <person name="Oberbeckmann S."/>
            <person name="Bunk B."/>
            <person name="Jeske O."/>
            <person name="Meyerdierks A."/>
            <person name="Storesund J.E."/>
            <person name="Kallscheuer N."/>
            <person name="Luecker S."/>
            <person name="Lage O.M."/>
            <person name="Pohl T."/>
            <person name="Merkel B.J."/>
            <person name="Hornburger P."/>
            <person name="Mueller R.-W."/>
            <person name="Bruemmer F."/>
            <person name="Labrenz M."/>
            <person name="Spormann A.M."/>
            <person name="Op Den Camp H."/>
            <person name="Overmann J."/>
            <person name="Amann R."/>
            <person name="Jetten M.S.M."/>
            <person name="Mascher T."/>
            <person name="Medema M.H."/>
            <person name="Devos D.P."/>
            <person name="Kaster A.-K."/>
            <person name="Ovreas L."/>
            <person name="Rohde M."/>
            <person name="Galperin M.Y."/>
            <person name="Jogler C."/>
        </authorList>
    </citation>
    <scope>NUCLEOTIDE SEQUENCE [LARGE SCALE GENOMIC DNA]</scope>
    <source>
        <strain evidence="4 5">KOR34</strain>
    </source>
</reference>
<keyword evidence="2" id="KW-0812">Transmembrane</keyword>
<dbReference type="PROSITE" id="PS51257">
    <property type="entry name" value="PROKAR_LIPOPROTEIN"/>
    <property type="match status" value="1"/>
</dbReference>
<dbReference type="EMBL" id="SIHJ01000001">
    <property type="protein sequence ID" value="TWT35811.1"/>
    <property type="molecule type" value="Genomic_DNA"/>
</dbReference>
<protein>
    <recommendedName>
        <fullName evidence="6">Glutamine amidotransferase domain-containing protein</fullName>
    </recommendedName>
</protein>
<name>A0A5C5VC27_9BACT</name>
<keyword evidence="2" id="KW-1133">Transmembrane helix</keyword>
<feature type="chain" id="PRO_5023119553" description="Glutamine amidotransferase domain-containing protein" evidence="3">
    <location>
        <begin position="26"/>
        <end position="691"/>
    </location>
</feature>
<dbReference type="RefSeq" id="WP_146562227.1">
    <property type="nucleotide sequence ID" value="NZ_SIHJ01000001.1"/>
</dbReference>
<feature type="signal peptide" evidence="3">
    <location>
        <begin position="1"/>
        <end position="25"/>
    </location>
</feature>
<dbReference type="SUPFAM" id="SSF52317">
    <property type="entry name" value="Class I glutamine amidotransferase-like"/>
    <property type="match status" value="1"/>
</dbReference>
<keyword evidence="2" id="KW-0472">Membrane</keyword>
<dbReference type="OrthoDB" id="267661at2"/>
<keyword evidence="5" id="KW-1185">Reference proteome</keyword>
<proteinExistence type="predicted"/>
<evidence type="ECO:0000256" key="2">
    <source>
        <dbReference type="SAM" id="Phobius"/>
    </source>
</evidence>
<dbReference type="InterPro" id="IPR029062">
    <property type="entry name" value="Class_I_gatase-like"/>
</dbReference>
<evidence type="ECO:0000313" key="4">
    <source>
        <dbReference type="EMBL" id="TWT35811.1"/>
    </source>
</evidence>
<evidence type="ECO:0000256" key="1">
    <source>
        <dbReference type="SAM" id="MobiDB-lite"/>
    </source>
</evidence>
<organism evidence="4 5">
    <name type="scientific">Posidoniimonas corsicana</name>
    <dbReference type="NCBI Taxonomy" id="1938618"/>
    <lineage>
        <taxon>Bacteria</taxon>
        <taxon>Pseudomonadati</taxon>
        <taxon>Planctomycetota</taxon>
        <taxon>Planctomycetia</taxon>
        <taxon>Pirellulales</taxon>
        <taxon>Lacipirellulaceae</taxon>
        <taxon>Posidoniimonas</taxon>
    </lineage>
</organism>
<dbReference type="Proteomes" id="UP000316714">
    <property type="component" value="Unassembled WGS sequence"/>
</dbReference>
<keyword evidence="3" id="KW-0732">Signal</keyword>
<accession>A0A5C5VC27</accession>
<comment type="caution">
    <text evidence="4">The sequence shown here is derived from an EMBL/GenBank/DDBJ whole genome shotgun (WGS) entry which is preliminary data.</text>
</comment>
<gene>
    <name evidence="4" type="ORF">KOR34_07050</name>
</gene>
<evidence type="ECO:0000256" key="3">
    <source>
        <dbReference type="SAM" id="SignalP"/>
    </source>
</evidence>
<evidence type="ECO:0000313" key="5">
    <source>
        <dbReference type="Proteomes" id="UP000316714"/>
    </source>
</evidence>
<feature type="transmembrane region" description="Helical" evidence="2">
    <location>
        <begin position="355"/>
        <end position="376"/>
    </location>
</feature>
<evidence type="ECO:0008006" key="6">
    <source>
        <dbReference type="Google" id="ProtNLM"/>
    </source>
</evidence>
<feature type="region of interest" description="Disordered" evidence="1">
    <location>
        <begin position="661"/>
        <end position="691"/>
    </location>
</feature>
<sequence precursor="true">MPPRLFQFTALPLLLAAACALPAGAAEPAKIASVSIGFAGQYKLGTWAPVSVEIEGLEALAKPRLEVVAPDGQGAPAVVASEPAPDASGRTHTLTRVGRRDATLRVRLLDGDQVVDHWRSGQDLRSPVRGLDASTPLIIEAGRQVPLADLPTDWLAYEGVDVLVFSGLTAEQLSELTPVRSAAIQTWVRSGGRVLIGGGQHAEALVGPAGPLRMLSPGEFVETVALANTGVIEDYVGSDEAIDAPFGGLAVGRLGGVSGVVELYAGGRASEMPLVVRSLHGFGSVTYTAFDLNAKPLAEWKDAGRLRTLLLQTDDPAEEGAAGGGQLVATAYADLIGAVHVGLGASFAGVQTVSILMLVAAVGAYLLLLGPGAYYLGKNVTGRMTTAWIVFPLVAVGVAGGAAWWGEASTGEEVRINQLELVDVDSQTGLQRGACWAQLFSPDARLYDLACVTPGAGQGGRGYLSWFGLPGRGLGGMQTSADSLLAGDTRYETQPTLAGLSGVPINRRASKPLAARWLVEEQPAVAFDLSPTGTGLVEGMLTNNTDLTLTDVKLIASNWAWRLPDLAPGEVAAVDAGLSHARLRTLVLKDFGGDQQGERRLSSDQLSLPAIAYLLMFYEALGGEEFSPLPAPTQPGADLSHALAAGRPIVVARAAGPQCQIQRDGEPLETPSERQGAFYRFLGPPLTEPPQ</sequence>
<feature type="transmembrane region" description="Helical" evidence="2">
    <location>
        <begin position="388"/>
        <end position="406"/>
    </location>
</feature>
<dbReference type="AlphaFoldDB" id="A0A5C5VC27"/>